<accession>A0A699I7E8</accession>
<evidence type="ECO:0000313" key="2">
    <source>
        <dbReference type="EMBL" id="GEZ22254.1"/>
    </source>
</evidence>
<sequence>MLTQFPNQTSIYTPTAAYVTHLYGTSPCQEYQLEFTSEYGISEALHPELPGPGERIVDFPEGKDEMPAENTYSPEAVMVLNTHRTPIQKQPEALLCVVGLSRRYFLGYEVYLTFLHDDDQGEYWYPSPRCSRSSSIAVTASRVIEMEDPAAKTDSSVVPSNIERSPLDFANENPSQQSTGGNGSKDQGQEAVV</sequence>
<dbReference type="EMBL" id="BKCJ010254042">
    <property type="protein sequence ID" value="GEZ22254.1"/>
    <property type="molecule type" value="Genomic_DNA"/>
</dbReference>
<reference evidence="2" key="1">
    <citation type="journal article" date="2019" name="Sci. Rep.">
        <title>Draft genome of Tanacetum cinerariifolium, the natural source of mosquito coil.</title>
        <authorList>
            <person name="Yamashiro T."/>
            <person name="Shiraishi A."/>
            <person name="Satake H."/>
            <person name="Nakayama K."/>
        </authorList>
    </citation>
    <scope>NUCLEOTIDE SEQUENCE</scope>
</reference>
<organism evidence="2">
    <name type="scientific">Tanacetum cinerariifolium</name>
    <name type="common">Dalmatian daisy</name>
    <name type="synonym">Chrysanthemum cinerariifolium</name>
    <dbReference type="NCBI Taxonomy" id="118510"/>
    <lineage>
        <taxon>Eukaryota</taxon>
        <taxon>Viridiplantae</taxon>
        <taxon>Streptophyta</taxon>
        <taxon>Embryophyta</taxon>
        <taxon>Tracheophyta</taxon>
        <taxon>Spermatophyta</taxon>
        <taxon>Magnoliopsida</taxon>
        <taxon>eudicotyledons</taxon>
        <taxon>Gunneridae</taxon>
        <taxon>Pentapetalae</taxon>
        <taxon>asterids</taxon>
        <taxon>campanulids</taxon>
        <taxon>Asterales</taxon>
        <taxon>Asteraceae</taxon>
        <taxon>Asteroideae</taxon>
        <taxon>Anthemideae</taxon>
        <taxon>Anthemidinae</taxon>
        <taxon>Tanacetum</taxon>
    </lineage>
</organism>
<feature type="compositionally biased region" description="Polar residues" evidence="1">
    <location>
        <begin position="153"/>
        <end position="163"/>
    </location>
</feature>
<gene>
    <name evidence="2" type="ORF">Tci_494227</name>
</gene>
<proteinExistence type="predicted"/>
<protein>
    <submittedName>
        <fullName evidence="2">Uncharacterized protein</fullName>
    </submittedName>
</protein>
<evidence type="ECO:0000256" key="1">
    <source>
        <dbReference type="SAM" id="MobiDB-lite"/>
    </source>
</evidence>
<name>A0A699I7E8_TANCI</name>
<feature type="region of interest" description="Disordered" evidence="1">
    <location>
        <begin position="147"/>
        <end position="193"/>
    </location>
</feature>
<comment type="caution">
    <text evidence="2">The sequence shown here is derived from an EMBL/GenBank/DDBJ whole genome shotgun (WGS) entry which is preliminary data.</text>
</comment>
<dbReference type="AlphaFoldDB" id="A0A699I7E8"/>